<reference evidence="1" key="1">
    <citation type="submission" date="2013-08" db="EMBL/GenBank/DDBJ databases">
        <authorList>
            <person name="Mendez C."/>
            <person name="Richter M."/>
            <person name="Ferrer M."/>
            <person name="Sanchez J."/>
        </authorList>
    </citation>
    <scope>NUCLEOTIDE SEQUENCE</scope>
</reference>
<dbReference type="AlphaFoldDB" id="T1BL96"/>
<dbReference type="EMBL" id="AUZY01001853">
    <property type="protein sequence ID" value="EQD73741.1"/>
    <property type="molecule type" value="Genomic_DNA"/>
</dbReference>
<evidence type="ECO:0000313" key="1">
    <source>
        <dbReference type="EMBL" id="EQD73741.1"/>
    </source>
</evidence>
<organism evidence="1">
    <name type="scientific">mine drainage metagenome</name>
    <dbReference type="NCBI Taxonomy" id="410659"/>
    <lineage>
        <taxon>unclassified sequences</taxon>
        <taxon>metagenomes</taxon>
        <taxon>ecological metagenomes</taxon>
    </lineage>
</organism>
<protein>
    <submittedName>
        <fullName evidence="1">MULE transposase, conserved domain protein</fullName>
    </submittedName>
</protein>
<name>T1BL96_9ZZZZ</name>
<reference evidence="1" key="2">
    <citation type="journal article" date="2014" name="ISME J.">
        <title>Microbial stratification in low pH oxic and suboxic macroscopic growths along an acid mine drainage.</title>
        <authorList>
            <person name="Mendez-Garcia C."/>
            <person name="Mesa V."/>
            <person name="Sprenger R.R."/>
            <person name="Richter M."/>
            <person name="Diez M.S."/>
            <person name="Solano J."/>
            <person name="Bargiela R."/>
            <person name="Golyshina O.V."/>
            <person name="Manteca A."/>
            <person name="Ramos J.L."/>
            <person name="Gallego J.R."/>
            <person name="Llorente I."/>
            <person name="Martins Dos Santos V.A."/>
            <person name="Jensen O.N."/>
            <person name="Pelaez A.I."/>
            <person name="Sanchez J."/>
            <person name="Ferrer M."/>
        </authorList>
    </citation>
    <scope>NUCLEOTIDE SEQUENCE</scope>
</reference>
<proteinExistence type="predicted"/>
<accession>T1BL96</accession>
<sequence>MAESLEEVVPALVAFKVRFGDPGLIVRDEGAALKGACDRVFPTVPQQLDHFHFLSKAGEHLVREENERLRDGLLAAGGMWNVIEWARGLPCLASRNEEWVGVVARLAGEWVDGTRSKGSSVPFHLPYFEALRTWDGWWRRSGPSCTHGPENCAWTWDPWWP</sequence>
<gene>
    <name evidence="1" type="ORF">B1B_03061</name>
</gene>
<comment type="caution">
    <text evidence="1">The sequence shown here is derived from an EMBL/GenBank/DDBJ whole genome shotgun (WGS) entry which is preliminary data.</text>
</comment>